<keyword evidence="1" id="KW-0812">Transmembrane</keyword>
<reference evidence="3 4" key="1">
    <citation type="submission" date="2019-12" db="EMBL/GenBank/DDBJ databases">
        <title>Novel species isolated from a subtropical stream in China.</title>
        <authorList>
            <person name="Lu H."/>
        </authorList>
    </citation>
    <scope>NUCLEOTIDE SEQUENCE [LARGE SCALE GENOMIC DNA]</scope>
    <source>
        <strain evidence="3 4">FT134W</strain>
    </source>
</reference>
<proteinExistence type="predicted"/>
<feature type="domain" description="TadE-like" evidence="2">
    <location>
        <begin position="13"/>
        <end position="55"/>
    </location>
</feature>
<evidence type="ECO:0000256" key="1">
    <source>
        <dbReference type="SAM" id="Phobius"/>
    </source>
</evidence>
<dbReference type="EMBL" id="WWCR01000032">
    <property type="protein sequence ID" value="MYM75081.1"/>
    <property type="molecule type" value="Genomic_DNA"/>
</dbReference>
<dbReference type="InterPro" id="IPR012495">
    <property type="entry name" value="TadE-like_dom"/>
</dbReference>
<comment type="caution">
    <text evidence="3">The sequence shown here is derived from an EMBL/GenBank/DDBJ whole genome shotgun (WGS) entry which is preliminary data.</text>
</comment>
<evidence type="ECO:0000313" key="4">
    <source>
        <dbReference type="Proteomes" id="UP000469734"/>
    </source>
</evidence>
<dbReference type="Proteomes" id="UP000469734">
    <property type="component" value="Unassembled WGS sequence"/>
</dbReference>
<evidence type="ECO:0000259" key="2">
    <source>
        <dbReference type="Pfam" id="PF07811"/>
    </source>
</evidence>
<keyword evidence="1" id="KW-1133">Transmembrane helix</keyword>
<organism evidence="3 4">
    <name type="scientific">Duganella margarita</name>
    <dbReference type="NCBI Taxonomy" id="2692170"/>
    <lineage>
        <taxon>Bacteria</taxon>
        <taxon>Pseudomonadati</taxon>
        <taxon>Pseudomonadota</taxon>
        <taxon>Betaproteobacteria</taxon>
        <taxon>Burkholderiales</taxon>
        <taxon>Oxalobacteraceae</taxon>
        <taxon>Telluria group</taxon>
        <taxon>Duganella</taxon>
    </lineage>
</organism>
<sequence length="163" mass="17884">MKSDRFVGRRQRGSAVVEMALIAPVALLLLIAIMEFSLIFFSTLTMQYAVREGVRYGITGRVDADPATANQQRYLAVIQAIKNNSMGMYDSFKPVISVNGTKYATSNAYSASMFGGPEDIVVLRIDCTWKVVTPLISALFTNGQYQFSVAATMRNEAFSATTP</sequence>
<name>A0A7X4KI09_9BURK</name>
<keyword evidence="1" id="KW-0472">Membrane</keyword>
<evidence type="ECO:0000313" key="3">
    <source>
        <dbReference type="EMBL" id="MYM75081.1"/>
    </source>
</evidence>
<dbReference type="AlphaFoldDB" id="A0A7X4KI09"/>
<feature type="transmembrane region" description="Helical" evidence="1">
    <location>
        <begin position="21"/>
        <end position="41"/>
    </location>
</feature>
<protein>
    <submittedName>
        <fullName evidence="3">Pilus assembly protein</fullName>
    </submittedName>
</protein>
<dbReference type="Pfam" id="PF07811">
    <property type="entry name" value="TadE"/>
    <property type="match status" value="1"/>
</dbReference>
<gene>
    <name evidence="3" type="ORF">GTP56_23205</name>
</gene>
<accession>A0A7X4KI09</accession>